<dbReference type="AlphaFoldDB" id="A0A7R9HI35"/>
<sequence>MSEVRIPVGCIEDGLFHSPHAKAGKNLYNNEHVAIKMEPMKSKAPQLHLEYRFYKLLGSHVKSQEQ</sequence>
<proteinExistence type="predicted"/>
<evidence type="ECO:0000313" key="1">
    <source>
        <dbReference type="EMBL" id="CAD7423704.1"/>
    </source>
</evidence>
<reference evidence="1" key="1">
    <citation type="submission" date="2020-11" db="EMBL/GenBank/DDBJ databases">
        <authorList>
            <person name="Tran Van P."/>
        </authorList>
    </citation>
    <scope>NUCLEOTIDE SEQUENCE</scope>
</reference>
<name>A0A7R9HI35_9NEOP</name>
<gene>
    <name evidence="1" type="ORF">TMSB3V08_LOCUS680</name>
</gene>
<organism evidence="1">
    <name type="scientific">Timema monikensis</name>
    <dbReference type="NCBI Taxonomy" id="170555"/>
    <lineage>
        <taxon>Eukaryota</taxon>
        <taxon>Metazoa</taxon>
        <taxon>Ecdysozoa</taxon>
        <taxon>Arthropoda</taxon>
        <taxon>Hexapoda</taxon>
        <taxon>Insecta</taxon>
        <taxon>Pterygota</taxon>
        <taxon>Neoptera</taxon>
        <taxon>Polyneoptera</taxon>
        <taxon>Phasmatodea</taxon>
        <taxon>Timematodea</taxon>
        <taxon>Timematoidea</taxon>
        <taxon>Timematidae</taxon>
        <taxon>Timema</taxon>
    </lineage>
</organism>
<protein>
    <submittedName>
        <fullName evidence="1">Uncharacterized protein</fullName>
    </submittedName>
</protein>
<dbReference type="EMBL" id="OB792702">
    <property type="protein sequence ID" value="CAD7423704.1"/>
    <property type="molecule type" value="Genomic_DNA"/>
</dbReference>
<accession>A0A7R9HI35</accession>
<dbReference type="Gene3D" id="3.30.200.20">
    <property type="entry name" value="Phosphorylase Kinase, domain 1"/>
    <property type="match status" value="1"/>
</dbReference>